<evidence type="ECO:0000313" key="1">
    <source>
        <dbReference type="EMBL" id="VGO15237.1"/>
    </source>
</evidence>
<gene>
    <name evidence="1" type="ORF">PDESU_03819</name>
</gene>
<dbReference type="EMBL" id="CAAHFG010000002">
    <property type="protein sequence ID" value="VGO15237.1"/>
    <property type="molecule type" value="Genomic_DNA"/>
</dbReference>
<proteinExistence type="predicted"/>
<accession>A0A6C2U608</accession>
<sequence>MYAIAEPYRRIAIDPAVLSNRLYTPSYLSLQWALSFYGLIPEKTATYTAIATRVPRTFNNAFGTFAYFNIKQPAFFGYESVKLGNEQILLASPEKALLDLWHLNRGTWSMDRMREMRFQNFEAVEPERLAEYANRFNSPRLLRTVELWNELARTEQEGTVEL</sequence>
<protein>
    <recommendedName>
        <fullName evidence="3">AbiEi antitoxin C-terminal domain-containing protein</fullName>
    </recommendedName>
</protein>
<organism evidence="1 2">
    <name type="scientific">Pontiella desulfatans</name>
    <dbReference type="NCBI Taxonomy" id="2750659"/>
    <lineage>
        <taxon>Bacteria</taxon>
        <taxon>Pseudomonadati</taxon>
        <taxon>Kiritimatiellota</taxon>
        <taxon>Kiritimatiellia</taxon>
        <taxon>Kiritimatiellales</taxon>
        <taxon>Pontiellaceae</taxon>
        <taxon>Pontiella</taxon>
    </lineage>
</organism>
<evidence type="ECO:0000313" key="2">
    <source>
        <dbReference type="Proteomes" id="UP000366872"/>
    </source>
</evidence>
<name>A0A6C2U608_PONDE</name>
<evidence type="ECO:0008006" key="3">
    <source>
        <dbReference type="Google" id="ProtNLM"/>
    </source>
</evidence>
<dbReference type="RefSeq" id="WP_168442395.1">
    <property type="nucleotide sequence ID" value="NZ_CAAHFG010000002.1"/>
</dbReference>
<reference evidence="1 2" key="1">
    <citation type="submission" date="2019-04" db="EMBL/GenBank/DDBJ databases">
        <authorList>
            <person name="Van Vliet M D."/>
        </authorList>
    </citation>
    <scope>NUCLEOTIDE SEQUENCE [LARGE SCALE GENOMIC DNA]</scope>
    <source>
        <strain evidence="1 2">F1</strain>
    </source>
</reference>
<dbReference type="Proteomes" id="UP000366872">
    <property type="component" value="Unassembled WGS sequence"/>
</dbReference>
<dbReference type="AlphaFoldDB" id="A0A6C2U608"/>
<keyword evidence="2" id="KW-1185">Reference proteome</keyword>